<comment type="caution">
    <text evidence="2">The sequence shown here is derived from an EMBL/GenBank/DDBJ whole genome shotgun (WGS) entry which is preliminary data.</text>
</comment>
<proteinExistence type="predicted"/>
<reference evidence="3" key="1">
    <citation type="submission" date="2019-06" db="EMBL/GenBank/DDBJ databases">
        <title>Draft genome sequence of the griseofulvin-producing fungus Xylaria cubensis strain G536.</title>
        <authorList>
            <person name="Mead M.E."/>
            <person name="Raja H.A."/>
            <person name="Steenwyk J.L."/>
            <person name="Knowles S.L."/>
            <person name="Oberlies N.H."/>
            <person name="Rokas A."/>
        </authorList>
    </citation>
    <scope>NUCLEOTIDE SEQUENCE [LARGE SCALE GENOMIC DNA]</scope>
    <source>
        <strain evidence="3">G536</strain>
    </source>
</reference>
<gene>
    <name evidence="2" type="ORF">FHL15_007043</name>
</gene>
<feature type="region of interest" description="Disordered" evidence="1">
    <location>
        <begin position="160"/>
        <end position="266"/>
    </location>
</feature>
<feature type="compositionally biased region" description="Basic and acidic residues" evidence="1">
    <location>
        <begin position="164"/>
        <end position="214"/>
    </location>
</feature>
<organism evidence="2 3">
    <name type="scientific">Xylaria flabelliformis</name>
    <dbReference type="NCBI Taxonomy" id="2512241"/>
    <lineage>
        <taxon>Eukaryota</taxon>
        <taxon>Fungi</taxon>
        <taxon>Dikarya</taxon>
        <taxon>Ascomycota</taxon>
        <taxon>Pezizomycotina</taxon>
        <taxon>Sordariomycetes</taxon>
        <taxon>Xylariomycetidae</taxon>
        <taxon>Xylariales</taxon>
        <taxon>Xylariaceae</taxon>
        <taxon>Xylaria</taxon>
    </lineage>
</organism>
<dbReference type="EMBL" id="VFLP01000039">
    <property type="protein sequence ID" value="TRX92176.1"/>
    <property type="molecule type" value="Genomic_DNA"/>
</dbReference>
<feature type="compositionally biased region" description="Basic and acidic residues" evidence="1">
    <location>
        <begin position="255"/>
        <end position="266"/>
    </location>
</feature>
<dbReference type="Proteomes" id="UP000319160">
    <property type="component" value="Unassembled WGS sequence"/>
</dbReference>
<evidence type="ECO:0000313" key="3">
    <source>
        <dbReference type="Proteomes" id="UP000319160"/>
    </source>
</evidence>
<accession>A0A553HW39</accession>
<name>A0A553HW39_9PEZI</name>
<evidence type="ECO:0000313" key="2">
    <source>
        <dbReference type="EMBL" id="TRX92176.1"/>
    </source>
</evidence>
<feature type="compositionally biased region" description="Basic residues" evidence="1">
    <location>
        <begin position="244"/>
        <end position="254"/>
    </location>
</feature>
<dbReference type="STRING" id="2512241.A0A553HW39"/>
<dbReference type="OrthoDB" id="4366798at2759"/>
<keyword evidence="3" id="KW-1185">Reference proteome</keyword>
<evidence type="ECO:0000256" key="1">
    <source>
        <dbReference type="SAM" id="MobiDB-lite"/>
    </source>
</evidence>
<dbReference type="AlphaFoldDB" id="A0A553HW39"/>
<sequence>MDWEETPTIQNHQSLHTPMPEWVNGREWAWPYWKFGFKSGGVLFTELHAEFNSIKCAIQDPYGWHLDVCDVANIADTREEFCNLLRQRQNERFTELRKTWDTTRTRLIADPKRWDIPPAARDLWVNFVRISRNFSYDSFVGYFGAYIKDTSEPTAVLADNQVSTREDQRQQQQQKEAEDGGENKTDTQEEEREQSRPTLERPESGPERTGERSAARLSGQAVMKPNKVVKRQRRTGKGDAHNHGGLRRSARLKQKYAEAGDHAGKV</sequence>
<protein>
    <submittedName>
        <fullName evidence="2">Uncharacterized protein</fullName>
    </submittedName>
</protein>